<feature type="DNA-binding region" description="H-T-H motif" evidence="4">
    <location>
        <begin position="100"/>
        <end position="119"/>
    </location>
</feature>
<evidence type="ECO:0000256" key="1">
    <source>
        <dbReference type="ARBA" id="ARBA00023015"/>
    </source>
</evidence>
<feature type="compositionally biased region" description="Basic and acidic residues" evidence="5">
    <location>
        <begin position="37"/>
        <end position="50"/>
    </location>
</feature>
<dbReference type="InterPro" id="IPR004111">
    <property type="entry name" value="Repressor_TetR_C"/>
</dbReference>
<dbReference type="Gene3D" id="1.10.357.10">
    <property type="entry name" value="Tetracycline Repressor, domain 2"/>
    <property type="match status" value="1"/>
</dbReference>
<dbReference type="PANTHER" id="PTHR30055:SF151">
    <property type="entry name" value="TRANSCRIPTIONAL REGULATORY PROTEIN"/>
    <property type="match status" value="1"/>
</dbReference>
<evidence type="ECO:0000259" key="6">
    <source>
        <dbReference type="PROSITE" id="PS50977"/>
    </source>
</evidence>
<keyword evidence="8" id="KW-1185">Reference proteome</keyword>
<dbReference type="InterPro" id="IPR050109">
    <property type="entry name" value="HTH-type_TetR-like_transc_reg"/>
</dbReference>
<dbReference type="SUPFAM" id="SSF46689">
    <property type="entry name" value="Homeodomain-like"/>
    <property type="match status" value="1"/>
</dbReference>
<keyword evidence="1" id="KW-0805">Transcription regulation</keyword>
<dbReference type="EMBL" id="BJXA01000081">
    <property type="protein sequence ID" value="GEM42949.1"/>
    <property type="molecule type" value="Genomic_DNA"/>
</dbReference>
<dbReference type="InterPro" id="IPR009057">
    <property type="entry name" value="Homeodomain-like_sf"/>
</dbReference>
<dbReference type="Proteomes" id="UP000321424">
    <property type="component" value="Unassembled WGS sequence"/>
</dbReference>
<feature type="region of interest" description="Disordered" evidence="5">
    <location>
        <begin position="1"/>
        <end position="53"/>
    </location>
</feature>
<dbReference type="PANTHER" id="PTHR30055">
    <property type="entry name" value="HTH-TYPE TRANSCRIPTIONAL REGULATOR RUTR"/>
    <property type="match status" value="1"/>
</dbReference>
<dbReference type="InterPro" id="IPR001647">
    <property type="entry name" value="HTH_TetR"/>
</dbReference>
<dbReference type="GO" id="GO:0045892">
    <property type="term" value="P:negative regulation of DNA-templated transcription"/>
    <property type="evidence" value="ECO:0007669"/>
    <property type="project" value="InterPro"/>
</dbReference>
<feature type="domain" description="HTH tetR-type" evidence="6">
    <location>
        <begin position="77"/>
        <end position="137"/>
    </location>
</feature>
<evidence type="ECO:0000256" key="4">
    <source>
        <dbReference type="PROSITE-ProRule" id="PRU00335"/>
    </source>
</evidence>
<accession>A0A511MQV5</accession>
<gene>
    <name evidence="7" type="ORF">NN4_74680</name>
</gene>
<sequence length="297" mass="32035">MDDGSAQRGSEGSEQRVGDNAAERTGQNAANRTGGKPVDKSRRGRQDRSSAGDPVRTLELLWRVAGSQTPTRGPKQRSSVDAVVAAAIEIADTAGIDALTMRAVATELGLTPMATYTYVPGKAELIDLMVDKVYAEMDRADLTELPWRDRVTAIAMANRAMLTRHPWVAYLPTTRPPLGPGMAAKYDYELRAFEGLGLDDVTIDASLTYVLGFVTSVARIAIDAARAAADSAMSDHQWWERAAPLLEQVFDPRQYPVGARVGATAGMTHDAAYSADHAFDFGLARVLDGLATLIEKR</sequence>
<evidence type="ECO:0000256" key="5">
    <source>
        <dbReference type="SAM" id="MobiDB-lite"/>
    </source>
</evidence>
<dbReference type="InterPro" id="IPR036271">
    <property type="entry name" value="Tet_transcr_reg_TetR-rel_C_sf"/>
</dbReference>
<organism evidence="7 8">
    <name type="scientific">Nocardia ninae NBRC 108245</name>
    <dbReference type="NCBI Taxonomy" id="1210091"/>
    <lineage>
        <taxon>Bacteria</taxon>
        <taxon>Bacillati</taxon>
        <taxon>Actinomycetota</taxon>
        <taxon>Actinomycetes</taxon>
        <taxon>Mycobacteriales</taxon>
        <taxon>Nocardiaceae</taxon>
        <taxon>Nocardia</taxon>
    </lineage>
</organism>
<protein>
    <submittedName>
        <fullName evidence="7">TetR family transcriptional regulator</fullName>
    </submittedName>
</protein>
<dbReference type="Pfam" id="PF00440">
    <property type="entry name" value="TetR_N"/>
    <property type="match status" value="1"/>
</dbReference>
<evidence type="ECO:0000256" key="3">
    <source>
        <dbReference type="ARBA" id="ARBA00023163"/>
    </source>
</evidence>
<dbReference type="Pfam" id="PF02909">
    <property type="entry name" value="TetR_C_1"/>
    <property type="match status" value="1"/>
</dbReference>
<dbReference type="PROSITE" id="PS50977">
    <property type="entry name" value="HTH_TETR_2"/>
    <property type="match status" value="1"/>
</dbReference>
<keyword evidence="3" id="KW-0804">Transcription</keyword>
<dbReference type="GO" id="GO:0003700">
    <property type="term" value="F:DNA-binding transcription factor activity"/>
    <property type="evidence" value="ECO:0007669"/>
    <property type="project" value="TreeGrafter"/>
</dbReference>
<proteinExistence type="predicted"/>
<dbReference type="GO" id="GO:0000976">
    <property type="term" value="F:transcription cis-regulatory region binding"/>
    <property type="evidence" value="ECO:0007669"/>
    <property type="project" value="TreeGrafter"/>
</dbReference>
<keyword evidence="2 4" id="KW-0238">DNA-binding</keyword>
<name>A0A511MQV5_9NOCA</name>
<evidence type="ECO:0000256" key="2">
    <source>
        <dbReference type="ARBA" id="ARBA00023125"/>
    </source>
</evidence>
<evidence type="ECO:0000313" key="7">
    <source>
        <dbReference type="EMBL" id="GEM42949.1"/>
    </source>
</evidence>
<evidence type="ECO:0000313" key="8">
    <source>
        <dbReference type="Proteomes" id="UP000321424"/>
    </source>
</evidence>
<dbReference type="Gene3D" id="1.10.10.60">
    <property type="entry name" value="Homeodomain-like"/>
    <property type="match status" value="1"/>
</dbReference>
<comment type="caution">
    <text evidence="7">The sequence shown here is derived from an EMBL/GenBank/DDBJ whole genome shotgun (WGS) entry which is preliminary data.</text>
</comment>
<reference evidence="7 8" key="1">
    <citation type="submission" date="2019-07" db="EMBL/GenBank/DDBJ databases">
        <title>Whole genome shotgun sequence of Nocardia ninae NBRC 108245.</title>
        <authorList>
            <person name="Hosoyama A."/>
            <person name="Uohara A."/>
            <person name="Ohji S."/>
            <person name="Ichikawa N."/>
        </authorList>
    </citation>
    <scope>NUCLEOTIDE SEQUENCE [LARGE SCALE GENOMIC DNA]</scope>
    <source>
        <strain evidence="7 8">NBRC 108245</strain>
    </source>
</reference>
<dbReference type="AlphaFoldDB" id="A0A511MQV5"/>
<dbReference type="SUPFAM" id="SSF48498">
    <property type="entry name" value="Tetracyclin repressor-like, C-terminal domain"/>
    <property type="match status" value="1"/>
</dbReference>